<sequence>MYALGSRTDTRGGVLGAGDRAYPVEAATELRKRLFDGPGSLAVVGGGLTGIELAAELAETYPDWQVRLLSGTVLGAGLSERGRTHVRATLATMGVRVAEGRHVRSADEVDADVVVWAASMTAVTDLAERAGLAVDAAGRIRVDEALRSVSHPEVYAAGDAAAATAPVPGLLRMACATALPTGAHAAAALLTGRSAAGVKEQVVRSTVGTLRLAARRAGALRLVPGLG</sequence>
<dbReference type="InterPro" id="IPR023753">
    <property type="entry name" value="FAD/NAD-binding_dom"/>
</dbReference>
<dbReference type="AlphaFoldDB" id="A0A8J3PNJ7"/>
<evidence type="ECO:0000256" key="1">
    <source>
        <dbReference type="ARBA" id="ARBA00006442"/>
    </source>
</evidence>
<proteinExistence type="inferred from homology"/>
<dbReference type="GO" id="GO:0005737">
    <property type="term" value="C:cytoplasm"/>
    <property type="evidence" value="ECO:0007669"/>
    <property type="project" value="TreeGrafter"/>
</dbReference>
<dbReference type="PANTHER" id="PTHR43735">
    <property type="entry name" value="APOPTOSIS-INDUCING FACTOR 1"/>
    <property type="match status" value="1"/>
</dbReference>
<dbReference type="GO" id="GO:0004174">
    <property type="term" value="F:electron-transferring-flavoprotein dehydrogenase activity"/>
    <property type="evidence" value="ECO:0007669"/>
    <property type="project" value="TreeGrafter"/>
</dbReference>
<keyword evidence="4" id="KW-0560">Oxidoreductase</keyword>
<dbReference type="Gene3D" id="3.50.50.100">
    <property type="match status" value="1"/>
</dbReference>
<organism evidence="6 7">
    <name type="scientific">Planosporangium flavigriseum</name>
    <dbReference type="NCBI Taxonomy" id="373681"/>
    <lineage>
        <taxon>Bacteria</taxon>
        <taxon>Bacillati</taxon>
        <taxon>Actinomycetota</taxon>
        <taxon>Actinomycetes</taxon>
        <taxon>Micromonosporales</taxon>
        <taxon>Micromonosporaceae</taxon>
        <taxon>Planosporangium</taxon>
    </lineage>
</organism>
<dbReference type="PRINTS" id="PR00368">
    <property type="entry name" value="FADPNR"/>
</dbReference>
<dbReference type="EMBL" id="BONU01000031">
    <property type="protein sequence ID" value="GIG75394.1"/>
    <property type="molecule type" value="Genomic_DNA"/>
</dbReference>
<protein>
    <recommendedName>
        <fullName evidence="5">FAD/NAD(P)-binding domain-containing protein</fullName>
    </recommendedName>
</protein>
<dbReference type="PANTHER" id="PTHR43735:SF3">
    <property type="entry name" value="FERROPTOSIS SUPPRESSOR PROTEIN 1"/>
    <property type="match status" value="1"/>
</dbReference>
<dbReference type="Pfam" id="PF07992">
    <property type="entry name" value="Pyr_redox_2"/>
    <property type="match status" value="1"/>
</dbReference>
<feature type="domain" description="FAD/NAD(P)-binding" evidence="5">
    <location>
        <begin position="3"/>
        <end position="174"/>
    </location>
</feature>
<dbReference type="GO" id="GO:0050660">
    <property type="term" value="F:flavin adenine dinucleotide binding"/>
    <property type="evidence" value="ECO:0007669"/>
    <property type="project" value="TreeGrafter"/>
</dbReference>
<evidence type="ECO:0000256" key="3">
    <source>
        <dbReference type="ARBA" id="ARBA00022827"/>
    </source>
</evidence>
<dbReference type="RefSeq" id="WP_168079449.1">
    <property type="nucleotide sequence ID" value="NZ_BAAAQJ010000027.1"/>
</dbReference>
<reference evidence="6" key="1">
    <citation type="submission" date="2021-01" db="EMBL/GenBank/DDBJ databases">
        <title>Whole genome shotgun sequence of Planosporangium flavigriseum NBRC 105377.</title>
        <authorList>
            <person name="Komaki H."/>
            <person name="Tamura T."/>
        </authorList>
    </citation>
    <scope>NUCLEOTIDE SEQUENCE</scope>
    <source>
        <strain evidence="6">NBRC 105377</strain>
    </source>
</reference>
<name>A0A8J3PNJ7_9ACTN</name>
<keyword evidence="2" id="KW-0285">Flavoprotein</keyword>
<comment type="similarity">
    <text evidence="1">Belongs to the FAD-dependent oxidoreductase family.</text>
</comment>
<dbReference type="SUPFAM" id="SSF51905">
    <property type="entry name" value="FAD/NAD(P)-binding domain"/>
    <property type="match status" value="1"/>
</dbReference>
<gene>
    <name evidence="6" type="ORF">Pfl04_37980</name>
</gene>
<evidence type="ECO:0000256" key="4">
    <source>
        <dbReference type="ARBA" id="ARBA00023002"/>
    </source>
</evidence>
<evidence type="ECO:0000313" key="7">
    <source>
        <dbReference type="Proteomes" id="UP000653674"/>
    </source>
</evidence>
<evidence type="ECO:0000313" key="6">
    <source>
        <dbReference type="EMBL" id="GIG75394.1"/>
    </source>
</evidence>
<evidence type="ECO:0000256" key="2">
    <source>
        <dbReference type="ARBA" id="ARBA00022630"/>
    </source>
</evidence>
<dbReference type="InterPro" id="IPR036188">
    <property type="entry name" value="FAD/NAD-bd_sf"/>
</dbReference>
<evidence type="ECO:0000259" key="5">
    <source>
        <dbReference type="Pfam" id="PF07992"/>
    </source>
</evidence>
<comment type="caution">
    <text evidence="6">The sequence shown here is derived from an EMBL/GenBank/DDBJ whole genome shotgun (WGS) entry which is preliminary data.</text>
</comment>
<keyword evidence="7" id="KW-1185">Reference proteome</keyword>
<dbReference type="Proteomes" id="UP000653674">
    <property type="component" value="Unassembled WGS sequence"/>
</dbReference>
<accession>A0A8J3PNJ7</accession>
<keyword evidence="3" id="KW-0274">FAD</keyword>